<dbReference type="EMBL" id="JACIEN010000003">
    <property type="protein sequence ID" value="MBB4018043.1"/>
    <property type="molecule type" value="Genomic_DNA"/>
</dbReference>
<comment type="subcellular location">
    <subcellularLocation>
        <location evidence="1 9">Cell inner membrane</location>
        <topology evidence="1 9">Multi-pass membrane protein</topology>
    </subcellularLocation>
</comment>
<dbReference type="RefSeq" id="WP_019400370.1">
    <property type="nucleotide sequence ID" value="NZ_JACIEN010000003.1"/>
</dbReference>
<organism evidence="11 12">
    <name type="scientific">Chelatococcus caeni</name>
    <dbReference type="NCBI Taxonomy" id="1348468"/>
    <lineage>
        <taxon>Bacteria</taxon>
        <taxon>Pseudomonadati</taxon>
        <taxon>Pseudomonadota</taxon>
        <taxon>Alphaproteobacteria</taxon>
        <taxon>Hyphomicrobiales</taxon>
        <taxon>Chelatococcaceae</taxon>
        <taxon>Chelatococcus</taxon>
    </lineage>
</organism>
<dbReference type="InterPro" id="IPR007387">
    <property type="entry name" value="TRAP_DctQ"/>
</dbReference>
<dbReference type="PANTHER" id="PTHR35011">
    <property type="entry name" value="2,3-DIKETO-L-GULONATE TRAP TRANSPORTER SMALL PERMEASE PROTEIN YIAM"/>
    <property type="match status" value="1"/>
</dbReference>
<dbReference type="Pfam" id="PF04290">
    <property type="entry name" value="DctQ"/>
    <property type="match status" value="1"/>
</dbReference>
<dbReference type="GO" id="GO:0022857">
    <property type="term" value="F:transmembrane transporter activity"/>
    <property type="evidence" value="ECO:0007669"/>
    <property type="project" value="UniProtKB-UniRule"/>
</dbReference>
<evidence type="ECO:0000256" key="7">
    <source>
        <dbReference type="ARBA" id="ARBA00023136"/>
    </source>
</evidence>
<evidence type="ECO:0000256" key="4">
    <source>
        <dbReference type="ARBA" id="ARBA00022519"/>
    </source>
</evidence>
<proteinExistence type="inferred from homology"/>
<comment type="caution">
    <text evidence="11">The sequence shown here is derived from an EMBL/GenBank/DDBJ whole genome shotgun (WGS) entry which is preliminary data.</text>
</comment>
<evidence type="ECO:0000313" key="11">
    <source>
        <dbReference type="EMBL" id="MBB4018043.1"/>
    </source>
</evidence>
<keyword evidence="4 9" id="KW-0997">Cell inner membrane</keyword>
<comment type="function">
    <text evidence="9">Part of the tripartite ATP-independent periplasmic (TRAP) transport system.</text>
</comment>
<sequence length="185" mass="19474">MRAALDRLYSLSLWLAGLCLVAIAVLVGLQVGARLLDSALRTVGLEQTGFIVPSLAEIGGFLLAAGSFLALGASLKAGSHIRVTMLLSLVGERLRRPMELFALGLSALASGYGTWYTAKLALDSWAFNEKSYGIVPVPLVIPQASLAIGLAILTIAILDELHETAVRGRPSFRSSEDAIAVGKEA</sequence>
<name>A0A840BZQ0_9HYPH</name>
<evidence type="ECO:0000256" key="5">
    <source>
        <dbReference type="ARBA" id="ARBA00022692"/>
    </source>
</evidence>
<keyword evidence="12" id="KW-1185">Reference proteome</keyword>
<evidence type="ECO:0000256" key="6">
    <source>
        <dbReference type="ARBA" id="ARBA00022989"/>
    </source>
</evidence>
<dbReference type="InterPro" id="IPR055348">
    <property type="entry name" value="DctQ"/>
</dbReference>
<keyword evidence="3" id="KW-1003">Cell membrane</keyword>
<accession>A0A840BZQ0</accession>
<evidence type="ECO:0000313" key="12">
    <source>
        <dbReference type="Proteomes" id="UP000577362"/>
    </source>
</evidence>
<keyword evidence="5 9" id="KW-0812">Transmembrane</keyword>
<comment type="subunit">
    <text evidence="9">The complex comprises the extracytoplasmic solute receptor protein and the two transmembrane proteins.</text>
</comment>
<evidence type="ECO:0000259" key="10">
    <source>
        <dbReference type="Pfam" id="PF04290"/>
    </source>
</evidence>
<dbReference type="GO" id="GO:0015740">
    <property type="term" value="P:C4-dicarboxylate transport"/>
    <property type="evidence" value="ECO:0007669"/>
    <property type="project" value="TreeGrafter"/>
</dbReference>
<feature type="transmembrane region" description="Helical" evidence="9">
    <location>
        <begin position="98"/>
        <end position="117"/>
    </location>
</feature>
<evidence type="ECO:0000256" key="2">
    <source>
        <dbReference type="ARBA" id="ARBA00022448"/>
    </source>
</evidence>
<dbReference type="AlphaFoldDB" id="A0A840BZQ0"/>
<evidence type="ECO:0000256" key="8">
    <source>
        <dbReference type="ARBA" id="ARBA00038436"/>
    </source>
</evidence>
<feature type="transmembrane region" description="Helical" evidence="9">
    <location>
        <begin position="137"/>
        <end position="158"/>
    </location>
</feature>
<keyword evidence="6 9" id="KW-1133">Transmembrane helix</keyword>
<feature type="transmembrane region" description="Helical" evidence="9">
    <location>
        <begin position="12"/>
        <end position="31"/>
    </location>
</feature>
<feature type="transmembrane region" description="Helical" evidence="9">
    <location>
        <begin position="51"/>
        <end position="77"/>
    </location>
</feature>
<reference evidence="11 12" key="1">
    <citation type="submission" date="2020-08" db="EMBL/GenBank/DDBJ databases">
        <title>Genomic Encyclopedia of Type Strains, Phase IV (KMG-IV): sequencing the most valuable type-strain genomes for metagenomic binning, comparative biology and taxonomic classification.</title>
        <authorList>
            <person name="Goeker M."/>
        </authorList>
    </citation>
    <scope>NUCLEOTIDE SEQUENCE [LARGE SCALE GENOMIC DNA]</scope>
    <source>
        <strain evidence="11 12">DSM 103737</strain>
    </source>
</reference>
<evidence type="ECO:0000256" key="3">
    <source>
        <dbReference type="ARBA" id="ARBA00022475"/>
    </source>
</evidence>
<keyword evidence="2 9" id="KW-0813">Transport</keyword>
<evidence type="ECO:0000256" key="9">
    <source>
        <dbReference type="RuleBase" id="RU369079"/>
    </source>
</evidence>
<evidence type="ECO:0000256" key="1">
    <source>
        <dbReference type="ARBA" id="ARBA00004429"/>
    </source>
</evidence>
<keyword evidence="7 9" id="KW-0472">Membrane</keyword>
<dbReference type="GO" id="GO:0005886">
    <property type="term" value="C:plasma membrane"/>
    <property type="evidence" value="ECO:0007669"/>
    <property type="project" value="UniProtKB-SubCell"/>
</dbReference>
<gene>
    <name evidence="11" type="ORF">GGR16_003077</name>
</gene>
<dbReference type="Proteomes" id="UP000577362">
    <property type="component" value="Unassembled WGS sequence"/>
</dbReference>
<protein>
    <recommendedName>
        <fullName evidence="9">TRAP transporter small permease protein</fullName>
    </recommendedName>
</protein>
<dbReference type="PANTHER" id="PTHR35011:SF10">
    <property type="entry name" value="TRAP TRANSPORTER SMALL PERMEASE PROTEIN"/>
    <property type="match status" value="1"/>
</dbReference>
<feature type="domain" description="Tripartite ATP-independent periplasmic transporters DctQ component" evidence="10">
    <location>
        <begin position="55"/>
        <end position="163"/>
    </location>
</feature>
<comment type="similarity">
    <text evidence="8 9">Belongs to the TRAP transporter small permease family.</text>
</comment>